<dbReference type="EMBL" id="JACEEZ010006600">
    <property type="protein sequence ID" value="KAG0724646.1"/>
    <property type="molecule type" value="Genomic_DNA"/>
</dbReference>
<reference evidence="2" key="1">
    <citation type="submission" date="2020-07" db="EMBL/GenBank/DDBJ databases">
        <title>The High-quality genome of the commercially important snow crab, Chionoecetes opilio.</title>
        <authorList>
            <person name="Jeong J.-H."/>
            <person name="Ryu S."/>
        </authorList>
    </citation>
    <scope>NUCLEOTIDE SEQUENCE</scope>
    <source>
        <strain evidence="2">MADBK_172401_WGS</strain>
        <tissue evidence="2">Digestive gland</tissue>
    </source>
</reference>
<dbReference type="AlphaFoldDB" id="A0A8J4YJN6"/>
<feature type="region of interest" description="Disordered" evidence="1">
    <location>
        <begin position="295"/>
        <end position="326"/>
    </location>
</feature>
<feature type="compositionally biased region" description="Polar residues" evidence="1">
    <location>
        <begin position="178"/>
        <end position="187"/>
    </location>
</feature>
<accession>A0A8J4YJN6</accession>
<gene>
    <name evidence="2" type="ORF">GWK47_040130</name>
</gene>
<proteinExistence type="predicted"/>
<evidence type="ECO:0000256" key="1">
    <source>
        <dbReference type="SAM" id="MobiDB-lite"/>
    </source>
</evidence>
<comment type="caution">
    <text evidence="2">The sequence shown here is derived from an EMBL/GenBank/DDBJ whole genome shotgun (WGS) entry which is preliminary data.</text>
</comment>
<organism evidence="2 3">
    <name type="scientific">Chionoecetes opilio</name>
    <name type="common">Atlantic snow crab</name>
    <name type="synonym">Cancer opilio</name>
    <dbReference type="NCBI Taxonomy" id="41210"/>
    <lineage>
        <taxon>Eukaryota</taxon>
        <taxon>Metazoa</taxon>
        <taxon>Ecdysozoa</taxon>
        <taxon>Arthropoda</taxon>
        <taxon>Crustacea</taxon>
        <taxon>Multicrustacea</taxon>
        <taxon>Malacostraca</taxon>
        <taxon>Eumalacostraca</taxon>
        <taxon>Eucarida</taxon>
        <taxon>Decapoda</taxon>
        <taxon>Pleocyemata</taxon>
        <taxon>Brachyura</taxon>
        <taxon>Eubrachyura</taxon>
        <taxon>Majoidea</taxon>
        <taxon>Majidae</taxon>
        <taxon>Chionoecetes</taxon>
    </lineage>
</organism>
<dbReference type="Proteomes" id="UP000770661">
    <property type="component" value="Unassembled WGS sequence"/>
</dbReference>
<sequence>MEIIKEEVVEVEEEEVQVLVSVQVEDDALSAPTRSGMLQPPDRPSERQSERHFLYARDPPERLAGSRVMHTIEKIGNFGVRRRCRVCSRSGQRRESTFQCAVCKVPLCVKKRYKILTCIALRKEGPPTTPTLTPERYKILTCIALRKEDKPTGTFARLVADHLGAAGGAQRPAGQGRSPGTSRSPGQGISPRLMRSPASPGAMRAKAVTPHLPQSKPPILRSFTYDSGVVRSPSPSLSTSLSPSLIPCLTPSPLSTITTPRNAVVGYYIKEHVLLCSTASQKKAAAAAASSAMLGDGGVKGEEVGDGGGGEDQPTNLVLRRAASPT</sequence>
<name>A0A8J4YJN6_CHIOP</name>
<feature type="region of interest" description="Disordered" evidence="1">
    <location>
        <begin position="166"/>
        <end position="220"/>
    </location>
</feature>
<feature type="region of interest" description="Disordered" evidence="1">
    <location>
        <begin position="30"/>
        <end position="50"/>
    </location>
</feature>
<keyword evidence="3" id="KW-1185">Reference proteome</keyword>
<evidence type="ECO:0000313" key="3">
    <source>
        <dbReference type="Proteomes" id="UP000770661"/>
    </source>
</evidence>
<evidence type="ECO:0008006" key="4">
    <source>
        <dbReference type="Google" id="ProtNLM"/>
    </source>
</evidence>
<protein>
    <recommendedName>
        <fullName evidence="4">PiggyBac transposable element-derived protein 4 C-terminal zinc-ribbon domain-containing protein</fullName>
    </recommendedName>
</protein>
<evidence type="ECO:0000313" key="2">
    <source>
        <dbReference type="EMBL" id="KAG0724646.1"/>
    </source>
</evidence>